<feature type="compositionally biased region" description="Low complexity" evidence="1">
    <location>
        <begin position="571"/>
        <end position="592"/>
    </location>
</feature>
<name>A0A150GUV6_GONPE</name>
<accession>A0A150GUV6</accession>
<dbReference type="OrthoDB" id="72282at2759"/>
<dbReference type="AlphaFoldDB" id="A0A150GUV6"/>
<feature type="compositionally biased region" description="Low complexity" evidence="1">
    <location>
        <begin position="754"/>
        <end position="764"/>
    </location>
</feature>
<feature type="region of interest" description="Disordered" evidence="1">
    <location>
        <begin position="487"/>
        <end position="516"/>
    </location>
</feature>
<proteinExistence type="predicted"/>
<feature type="region of interest" description="Disordered" evidence="1">
    <location>
        <begin position="696"/>
        <end position="857"/>
    </location>
</feature>
<feature type="region of interest" description="Disordered" evidence="1">
    <location>
        <begin position="38"/>
        <end position="180"/>
    </location>
</feature>
<gene>
    <name evidence="2" type="ORF">GPECTOR_6g562</name>
</gene>
<feature type="compositionally biased region" description="Acidic residues" evidence="1">
    <location>
        <begin position="561"/>
        <end position="570"/>
    </location>
</feature>
<reference evidence="3" key="1">
    <citation type="journal article" date="2016" name="Nat. Commun.">
        <title>The Gonium pectorale genome demonstrates co-option of cell cycle regulation during the evolution of multicellularity.</title>
        <authorList>
            <person name="Hanschen E.R."/>
            <person name="Marriage T.N."/>
            <person name="Ferris P.J."/>
            <person name="Hamaji T."/>
            <person name="Toyoda A."/>
            <person name="Fujiyama A."/>
            <person name="Neme R."/>
            <person name="Noguchi H."/>
            <person name="Minakuchi Y."/>
            <person name="Suzuki M."/>
            <person name="Kawai-Toyooka H."/>
            <person name="Smith D.R."/>
            <person name="Sparks H."/>
            <person name="Anderson J."/>
            <person name="Bakaric R."/>
            <person name="Luria V."/>
            <person name="Karger A."/>
            <person name="Kirschner M.W."/>
            <person name="Durand P.M."/>
            <person name="Michod R.E."/>
            <person name="Nozaki H."/>
            <person name="Olson B.J."/>
        </authorList>
    </citation>
    <scope>NUCLEOTIDE SEQUENCE [LARGE SCALE GENOMIC DNA]</scope>
    <source>
        <strain evidence="3">NIES-2863</strain>
    </source>
</reference>
<feature type="compositionally biased region" description="Polar residues" evidence="1">
    <location>
        <begin position="44"/>
        <end position="79"/>
    </location>
</feature>
<keyword evidence="3" id="KW-1185">Reference proteome</keyword>
<feature type="region of interest" description="Disordered" evidence="1">
    <location>
        <begin position="234"/>
        <end position="291"/>
    </location>
</feature>
<feature type="compositionally biased region" description="Low complexity" evidence="1">
    <location>
        <begin position="1046"/>
        <end position="1064"/>
    </location>
</feature>
<feature type="region of interest" description="Disordered" evidence="1">
    <location>
        <begin position="1034"/>
        <end position="1083"/>
    </location>
</feature>
<sequence length="1083" mass="113394">MAQSADGGTEASKRMHEYLLSKQRKQEEYWLRKYGKVLQAPAKSGTSSTNPRVPSMGGSNPTSGRTSNAGALSTESSTAGRGLLPPIPGASQQGAQPPSGPVGALPHHHRQPKGQAPIFHAKEPVRDFFSRNVRQPRASAAAPVRDEFGNLPPVSHMPPEPYRKDRPGQQLPPLGGDRSYAAGAQVSQGEYSAPQLGGEGYEGWQEQPPIQPTEGASPRIGTYLTNQHSSYKLAGSPTGPHMQRSPQHGHVASGALHPRLPPLSHDAHAGMRASQHASHHASQHASSNYQNKPLRNLELELTVIKAIKAREDVLERLRIAGSKLDNSFGGTVPVVLSSVDPMVRLFYRLVSSLRQRTLDAVESIAAWRRKVSPTEPFIYFGVDYLAGIGPDASFLDALPFLRSRLSFGRAADDPFLAELTPDGVPIEEATTCDLRRGGQRFSSDALRIRMARKVLALYCGRTLPHDTSSYTLEGGASTASGLAGGLPPIASPIKAEPSSASAGGFEEQPQDRLASPPVAKVPAAALPPLPRAITPPAMSSSAGASPVAAQAVDETVTADDLESLEPETSMEPEPMPEMQPEATAELEAAAQWAEEEQGGAEQEGEDDRARIDQGAERLDEPAAAAGAEMAEAQAPQARALTADDLLVFEDDGDYIDFALGAIIHSLEPQYVDTIMPGAFTVAGWEIDRQLEEVVRGISSPERASRSRTTSPPKPVAAAGPMPPSRNGPSVSAPDPPPKPPSRGGRIPGPPADPAPLSRGASASRGRSRIPAPPSSTERPPVRVHLRPGSRGVGMNISMDGEDFGVPDTATSQVAGVSGADDPASQDRPPVRVHLRPGSRGLGMNISMDGEELGMAPAPAGLSAISEDRSAYFTEGDAAEDGKGSRSGMSRPPVRVHLRPNSRSLELGLSMDGEALELHDYAPSAQAAAGDDADMDVPTFSGARGPVEDKTPMIDGGGGASSSPNNLGGLAAASRPPVRVHLRPGSQGVAMGLSVDGESFDMMGPGAASGGEGMPAVVESEMETETPRMQPVAVLEDSPSPLQGSLSGRANRASIRSARSRPGSAVASSREGLTRGADAIGAEL</sequence>
<dbReference type="EMBL" id="LSYV01000007">
    <property type="protein sequence ID" value="KXZ53645.1"/>
    <property type="molecule type" value="Genomic_DNA"/>
</dbReference>
<comment type="caution">
    <text evidence="2">The sequence shown here is derived from an EMBL/GenBank/DDBJ whole genome shotgun (WGS) entry which is preliminary data.</text>
</comment>
<evidence type="ECO:0000256" key="1">
    <source>
        <dbReference type="SAM" id="MobiDB-lite"/>
    </source>
</evidence>
<organism evidence="2 3">
    <name type="scientific">Gonium pectorale</name>
    <name type="common">Green alga</name>
    <dbReference type="NCBI Taxonomy" id="33097"/>
    <lineage>
        <taxon>Eukaryota</taxon>
        <taxon>Viridiplantae</taxon>
        <taxon>Chlorophyta</taxon>
        <taxon>core chlorophytes</taxon>
        <taxon>Chlorophyceae</taxon>
        <taxon>CS clade</taxon>
        <taxon>Chlamydomonadales</taxon>
        <taxon>Volvocaceae</taxon>
        <taxon>Gonium</taxon>
    </lineage>
</organism>
<feature type="region of interest" description="Disordered" evidence="1">
    <location>
        <begin position="561"/>
        <end position="608"/>
    </location>
</feature>
<dbReference type="Proteomes" id="UP000075714">
    <property type="component" value="Unassembled WGS sequence"/>
</dbReference>
<evidence type="ECO:0000313" key="2">
    <source>
        <dbReference type="EMBL" id="KXZ53645.1"/>
    </source>
</evidence>
<protein>
    <submittedName>
        <fullName evidence="2">Uncharacterized protein</fullName>
    </submittedName>
</protein>
<evidence type="ECO:0000313" key="3">
    <source>
        <dbReference type="Proteomes" id="UP000075714"/>
    </source>
</evidence>
<feature type="compositionally biased region" description="Basic and acidic residues" evidence="1">
    <location>
        <begin position="120"/>
        <end position="129"/>
    </location>
</feature>
<feature type="compositionally biased region" description="Acidic residues" evidence="1">
    <location>
        <begin position="593"/>
        <end position="606"/>
    </location>
</feature>
<feature type="region of interest" description="Disordered" evidence="1">
    <location>
        <begin position="874"/>
        <end position="895"/>
    </location>
</feature>
<dbReference type="STRING" id="33097.A0A150GUV6"/>